<comment type="catalytic activity">
    <reaction evidence="7">
        <text>a peptidoglycan chain = a peptidoglycan chain with N-acetyl-1,6-anhydromuramyl-[peptide] at the reducing end + a peptidoglycan chain with N-acetylglucosamine at the non-reducing end.</text>
        <dbReference type="EC" id="4.2.2.29"/>
    </reaction>
</comment>
<feature type="compositionally biased region" description="Pro residues" evidence="8">
    <location>
        <begin position="189"/>
        <end position="206"/>
    </location>
</feature>
<feature type="compositionally biased region" description="Acidic residues" evidence="8">
    <location>
        <begin position="258"/>
        <end position="269"/>
    </location>
</feature>
<dbReference type="PANTHER" id="PTHR30518:SF2">
    <property type="entry name" value="ENDOLYTIC MUREIN TRANSGLYCOSYLASE"/>
    <property type="match status" value="1"/>
</dbReference>
<feature type="transmembrane region" description="Helical" evidence="7">
    <location>
        <begin position="287"/>
        <end position="310"/>
    </location>
</feature>
<feature type="compositionally biased region" description="Low complexity" evidence="8">
    <location>
        <begin position="66"/>
        <end position="151"/>
    </location>
</feature>
<feature type="region of interest" description="Disordered" evidence="8">
    <location>
        <begin position="1"/>
        <end position="285"/>
    </location>
</feature>
<evidence type="ECO:0000256" key="1">
    <source>
        <dbReference type="ARBA" id="ARBA00022475"/>
    </source>
</evidence>
<comment type="caution">
    <text evidence="9">The sequence shown here is derived from an EMBL/GenBank/DDBJ whole genome shotgun (WGS) entry which is preliminary data.</text>
</comment>
<sequence length="640" mass="69843">MTEYGRGQGQEPWHPEDPLYGDQGWGQQEQAPYGPEGQQYPPQQPTPPQPQQQYDAWGRPIPQAPPQGYGQQQYPQQGYGQQDPQAQQQPPQGYEQQAYGQQQGYEQQGYEQQQYGQQPGYAGQPQQPLLPQGYEQQGYPQQQGPQSYGNGWDTGQQQVPYGADPHDPYGAVRQPAYPQGQDPYATPEAYPPPQPPGERGPQPPQAPTAQVAQAQTQAPAPERGEWDPDPDEPEHPFFASDGDAGRATGRRTKGRDDDRDDLADDEDGDGDGRAGRRGGERPKKRRGGCACLVVAVVLIGGGGGAAYYGYGLYQDRFGPPPDYAGEGSGTVVIEIPDGSTGIAMGNLLKDKGVVKSVEAFTAAQKANDKGTTLQSGFYTLHKGMSGKSAVELMLDPKSRKTLVIPEGYRNAWIYAQIDGRLGLKKGTTADVAKSDRKKLGLPKWADDDKDIKDPLEGFLYPSTYSVSKGQKPADVLRKMVAQANKQYEKIDVVGQAKKLELGSPLDLVTVASMVNAEGKTHDDFRKMAEVIYNRIKPGNTETNGLIQFDSTYNYLTGRSNIKISTKEILSDHDPYNTYTNKGLPPGPIGNPGEEAFAAALNPTKEGWMYFVAVDGEKDTQFAKTNADFQKLKAKFDASTG</sequence>
<organism evidence="9 10">
    <name type="scientific">Streptomyces evansiae</name>
    <dbReference type="NCBI Taxonomy" id="3075535"/>
    <lineage>
        <taxon>Bacteria</taxon>
        <taxon>Bacillati</taxon>
        <taxon>Actinomycetota</taxon>
        <taxon>Actinomycetes</taxon>
        <taxon>Kitasatosporales</taxon>
        <taxon>Streptomycetaceae</taxon>
        <taxon>Streptomyces</taxon>
    </lineage>
</organism>
<feature type="compositionally biased region" description="Basic and acidic residues" evidence="8">
    <location>
        <begin position="270"/>
        <end position="281"/>
    </location>
</feature>
<feature type="site" description="Important for catalytic activity" evidence="7">
    <location>
        <position position="517"/>
    </location>
</feature>
<keyword evidence="1 7" id="KW-1003">Cell membrane</keyword>
<protein>
    <recommendedName>
        <fullName evidence="7">Endolytic murein transglycosylase</fullName>
        <ecNumber evidence="7">4.2.2.29</ecNumber>
    </recommendedName>
    <alternativeName>
        <fullName evidence="7">Peptidoglycan lytic transglycosylase</fullName>
    </alternativeName>
    <alternativeName>
        <fullName evidence="7">Peptidoglycan polymerization terminase</fullName>
    </alternativeName>
</protein>
<keyword evidence="6 7" id="KW-0961">Cell wall biogenesis/degradation</keyword>
<evidence type="ECO:0000256" key="4">
    <source>
        <dbReference type="ARBA" id="ARBA00023136"/>
    </source>
</evidence>
<evidence type="ECO:0000256" key="7">
    <source>
        <dbReference type="HAMAP-Rule" id="MF_02065"/>
    </source>
</evidence>
<evidence type="ECO:0000256" key="8">
    <source>
        <dbReference type="SAM" id="MobiDB-lite"/>
    </source>
</evidence>
<dbReference type="GO" id="GO:0008932">
    <property type="term" value="F:lytic endotransglycosylase activity"/>
    <property type="evidence" value="ECO:0007669"/>
    <property type="project" value="UniProtKB-UniRule"/>
</dbReference>
<dbReference type="PANTHER" id="PTHR30518">
    <property type="entry name" value="ENDOLYTIC MUREIN TRANSGLYCOSYLASE"/>
    <property type="match status" value="1"/>
</dbReference>
<evidence type="ECO:0000313" key="9">
    <source>
        <dbReference type="EMBL" id="MDT0415691.1"/>
    </source>
</evidence>
<keyword evidence="5 7" id="KW-0456">Lyase</keyword>
<reference evidence="10" key="1">
    <citation type="submission" date="2023-07" db="EMBL/GenBank/DDBJ databases">
        <title>30 novel species of actinomycetes from the DSMZ collection.</title>
        <authorList>
            <person name="Nouioui I."/>
        </authorList>
    </citation>
    <scope>NUCLEOTIDE SEQUENCE [LARGE SCALE GENOMIC DNA]</scope>
    <source>
        <strain evidence="10">DSM 41982</strain>
    </source>
</reference>
<keyword evidence="4 7" id="KW-0472">Membrane</keyword>
<dbReference type="InterPro" id="IPR003770">
    <property type="entry name" value="MLTG-like"/>
</dbReference>
<dbReference type="EC" id="4.2.2.29" evidence="7"/>
<keyword evidence="3 7" id="KW-1133">Transmembrane helix</keyword>
<name>A0ABD5E3W2_9ACTN</name>
<dbReference type="RefSeq" id="WP_311676889.1">
    <property type="nucleotide sequence ID" value="NZ_JAVRER010000010.1"/>
</dbReference>
<comment type="function">
    <text evidence="7">Functions as a peptidoglycan terminase that cleaves nascent peptidoglycan strands endolytically to terminate their elongation.</text>
</comment>
<dbReference type="AlphaFoldDB" id="A0ABD5E3W2"/>
<evidence type="ECO:0000256" key="6">
    <source>
        <dbReference type="ARBA" id="ARBA00023316"/>
    </source>
</evidence>
<dbReference type="EMBL" id="JAVRER010000010">
    <property type="protein sequence ID" value="MDT0415691.1"/>
    <property type="molecule type" value="Genomic_DNA"/>
</dbReference>
<accession>A0ABD5E3W2</accession>
<dbReference type="GO" id="GO:0009252">
    <property type="term" value="P:peptidoglycan biosynthetic process"/>
    <property type="evidence" value="ECO:0007669"/>
    <property type="project" value="UniProtKB-UniRule"/>
</dbReference>
<feature type="compositionally biased region" description="Low complexity" evidence="8">
    <location>
        <begin position="207"/>
        <end position="221"/>
    </location>
</feature>
<dbReference type="CDD" id="cd08010">
    <property type="entry name" value="MltG_like"/>
    <property type="match status" value="1"/>
</dbReference>
<comment type="similarity">
    <text evidence="7">Belongs to the transglycosylase MltG family.</text>
</comment>
<dbReference type="NCBIfam" id="TIGR00247">
    <property type="entry name" value="endolytic transglycosylase MltG"/>
    <property type="match status" value="1"/>
</dbReference>
<dbReference type="GO" id="GO:0071555">
    <property type="term" value="P:cell wall organization"/>
    <property type="evidence" value="ECO:0007669"/>
    <property type="project" value="UniProtKB-KW"/>
</dbReference>
<dbReference type="Proteomes" id="UP001183607">
    <property type="component" value="Unassembled WGS sequence"/>
</dbReference>
<comment type="subcellular location">
    <subcellularLocation>
        <location evidence="7">Cell membrane</location>
        <topology evidence="7">Single-pass membrane protein</topology>
    </subcellularLocation>
</comment>
<evidence type="ECO:0000256" key="5">
    <source>
        <dbReference type="ARBA" id="ARBA00023239"/>
    </source>
</evidence>
<dbReference type="Pfam" id="PF02618">
    <property type="entry name" value="YceG"/>
    <property type="match status" value="1"/>
</dbReference>
<dbReference type="GO" id="GO:0005886">
    <property type="term" value="C:plasma membrane"/>
    <property type="evidence" value="ECO:0007669"/>
    <property type="project" value="UniProtKB-SubCell"/>
</dbReference>
<feature type="compositionally biased region" description="Low complexity" evidence="8">
    <location>
        <begin position="32"/>
        <end position="41"/>
    </location>
</feature>
<proteinExistence type="inferred from homology"/>
<dbReference type="Gene3D" id="3.30.1490.480">
    <property type="entry name" value="Endolytic murein transglycosylase"/>
    <property type="match status" value="1"/>
</dbReference>
<evidence type="ECO:0000256" key="2">
    <source>
        <dbReference type="ARBA" id="ARBA00022692"/>
    </source>
</evidence>
<gene>
    <name evidence="7 9" type="primary">mltG</name>
    <name evidence="9" type="ORF">RM574_09340</name>
</gene>
<evidence type="ECO:0000256" key="3">
    <source>
        <dbReference type="ARBA" id="ARBA00022989"/>
    </source>
</evidence>
<evidence type="ECO:0000313" key="10">
    <source>
        <dbReference type="Proteomes" id="UP001183607"/>
    </source>
</evidence>
<dbReference type="HAMAP" id="MF_02065">
    <property type="entry name" value="MltG"/>
    <property type="match status" value="1"/>
</dbReference>
<keyword evidence="2 7" id="KW-0812">Transmembrane</keyword>